<evidence type="ECO:0000313" key="4">
    <source>
        <dbReference type="EMBL" id="KAF3543990.1"/>
    </source>
</evidence>
<dbReference type="PANTHER" id="PTHR33286">
    <property type="entry name" value="BIFUNCTIONAL INHIBITOR/LIPID-TRANSFER PROTEIN/SEED STORAGE 2S ALBUMIN SUPERFAMILY PROTEIN"/>
    <property type="match status" value="1"/>
</dbReference>
<dbReference type="Gene3D" id="1.10.110.10">
    <property type="entry name" value="Plant lipid-transfer and hydrophobic proteins"/>
    <property type="match status" value="1"/>
</dbReference>
<evidence type="ECO:0000256" key="1">
    <source>
        <dbReference type="ARBA" id="ARBA00022723"/>
    </source>
</evidence>
<dbReference type="InterPro" id="IPR036312">
    <property type="entry name" value="Bifun_inhib/LTP/seed_sf"/>
</dbReference>
<dbReference type="Gene3D" id="3.30.70.100">
    <property type="match status" value="1"/>
</dbReference>
<dbReference type="CDD" id="cd00371">
    <property type="entry name" value="HMA"/>
    <property type="match status" value="1"/>
</dbReference>
<proteinExistence type="predicted"/>
<sequence length="297" mass="30356">MESTLAAFSMVSATTTARTTGPSLPLITISNSHNSGARHVHPLLLARRLGGLGAAVVPVNRRRLQCFSTSSPSFSGGGAGFGGYSGGSGGGGGGGSDSGDSKSKLGAGAGDGGVSVPSSDIIVLNVGGMTCGGCSASVKKILESQPQVASASVNLTTETAIVWPVPEARSVTDWQKTLGETLANHLTNCGFQSTPRAIAFFMIGSDNVNMAKAQLCGANLSGLVNECQRYVSNAGPNSPPPSRSCCALIRPIDVPCGCRYVTRDVTNNFDMDKLIYVARSCGKKIPSGYKCYTIPAA</sequence>
<gene>
    <name evidence="4" type="ORF">DY000_02010059</name>
</gene>
<accession>A0ABQ7BX55</accession>
<feature type="domain" description="HMA" evidence="3">
    <location>
        <begin position="120"/>
        <end position="194"/>
    </location>
</feature>
<keyword evidence="1" id="KW-0479">Metal-binding</keyword>
<dbReference type="InterPro" id="IPR017969">
    <property type="entry name" value="Heavy-metal-associated_CS"/>
</dbReference>
<reference evidence="4 5" key="1">
    <citation type="journal article" date="2020" name="BMC Genomics">
        <title>Intraspecific diversification of the crop wild relative Brassica cretica Lam. using demographic model selection.</title>
        <authorList>
            <person name="Kioukis A."/>
            <person name="Michalopoulou V.A."/>
            <person name="Briers L."/>
            <person name="Pirintsos S."/>
            <person name="Studholme D.J."/>
            <person name="Pavlidis P."/>
            <person name="Sarris P.F."/>
        </authorList>
    </citation>
    <scope>NUCLEOTIDE SEQUENCE [LARGE SCALE GENOMIC DNA]</scope>
    <source>
        <strain evidence="5">cv. PFS-1207/04</strain>
    </source>
</reference>
<dbReference type="InterPro" id="IPR036163">
    <property type="entry name" value="HMA_dom_sf"/>
</dbReference>
<dbReference type="PROSITE" id="PS01047">
    <property type="entry name" value="HMA_1"/>
    <property type="match status" value="1"/>
</dbReference>
<dbReference type="SUPFAM" id="SSF47699">
    <property type="entry name" value="Bifunctional inhibitor/lipid-transfer protein/seed storage 2S albumin"/>
    <property type="match status" value="1"/>
</dbReference>
<dbReference type="InterPro" id="IPR016140">
    <property type="entry name" value="Bifunc_inhib/LTP/seed_store"/>
</dbReference>
<dbReference type="Pfam" id="PF00403">
    <property type="entry name" value="HMA"/>
    <property type="match status" value="1"/>
</dbReference>
<dbReference type="CDD" id="cd04660">
    <property type="entry name" value="nsLTP_like"/>
    <property type="match status" value="1"/>
</dbReference>
<protein>
    <recommendedName>
        <fullName evidence="3">HMA domain-containing protein</fullName>
    </recommendedName>
</protein>
<organism evidence="4 5">
    <name type="scientific">Brassica cretica</name>
    <name type="common">Mustard</name>
    <dbReference type="NCBI Taxonomy" id="69181"/>
    <lineage>
        <taxon>Eukaryota</taxon>
        <taxon>Viridiplantae</taxon>
        <taxon>Streptophyta</taxon>
        <taxon>Embryophyta</taxon>
        <taxon>Tracheophyta</taxon>
        <taxon>Spermatophyta</taxon>
        <taxon>Magnoliopsida</taxon>
        <taxon>eudicotyledons</taxon>
        <taxon>Gunneridae</taxon>
        <taxon>Pentapetalae</taxon>
        <taxon>rosids</taxon>
        <taxon>malvids</taxon>
        <taxon>Brassicales</taxon>
        <taxon>Brassicaceae</taxon>
        <taxon>Brassiceae</taxon>
        <taxon>Brassica</taxon>
    </lineage>
</organism>
<keyword evidence="5" id="KW-1185">Reference proteome</keyword>
<feature type="compositionally biased region" description="Gly residues" evidence="2">
    <location>
        <begin position="88"/>
        <end position="97"/>
    </location>
</feature>
<name>A0ABQ7BX55_BRACR</name>
<evidence type="ECO:0000256" key="2">
    <source>
        <dbReference type="SAM" id="MobiDB-lite"/>
    </source>
</evidence>
<dbReference type="EMBL" id="QGKV02000832">
    <property type="protein sequence ID" value="KAF3543990.1"/>
    <property type="molecule type" value="Genomic_DNA"/>
</dbReference>
<dbReference type="Proteomes" id="UP000266723">
    <property type="component" value="Unassembled WGS sequence"/>
</dbReference>
<dbReference type="SMART" id="SM00499">
    <property type="entry name" value="AAI"/>
    <property type="match status" value="1"/>
</dbReference>
<dbReference type="PANTHER" id="PTHR33286:SF30">
    <property type="entry name" value="BIFUNCTIONAL INHIBITOR_PLANT LIPID TRANSFER PROTEIN_SEED STORAGE HELICAL DOMAIN-CONTAINING PROTEIN"/>
    <property type="match status" value="1"/>
</dbReference>
<dbReference type="InterPro" id="IPR044741">
    <property type="entry name" value="NsLTP-like"/>
</dbReference>
<dbReference type="Pfam" id="PF14368">
    <property type="entry name" value="LTP_2"/>
    <property type="match status" value="1"/>
</dbReference>
<feature type="region of interest" description="Disordered" evidence="2">
    <location>
        <begin position="88"/>
        <end position="113"/>
    </location>
</feature>
<dbReference type="InterPro" id="IPR006121">
    <property type="entry name" value="HMA_dom"/>
</dbReference>
<dbReference type="PROSITE" id="PS50846">
    <property type="entry name" value="HMA_2"/>
    <property type="match status" value="1"/>
</dbReference>
<comment type="caution">
    <text evidence="4">The sequence shown here is derived from an EMBL/GenBank/DDBJ whole genome shotgun (WGS) entry which is preliminary data.</text>
</comment>
<evidence type="ECO:0000259" key="3">
    <source>
        <dbReference type="PROSITE" id="PS50846"/>
    </source>
</evidence>
<dbReference type="SUPFAM" id="SSF55008">
    <property type="entry name" value="HMA, heavy metal-associated domain"/>
    <property type="match status" value="1"/>
</dbReference>
<evidence type="ECO:0000313" key="5">
    <source>
        <dbReference type="Proteomes" id="UP000266723"/>
    </source>
</evidence>